<reference evidence="2 3" key="1">
    <citation type="submission" date="2017-07" db="EMBL/GenBank/DDBJ databases">
        <title>Recovery of genomes from metagenomes via a dereplication, aggregation, and scoring strategy.</title>
        <authorList>
            <person name="Sieber C.M."/>
            <person name="Probst A.J."/>
            <person name="Sharrar A."/>
            <person name="Thomas B.C."/>
            <person name="Hess M."/>
            <person name="Tringe S.G."/>
            <person name="Banfield J.F."/>
        </authorList>
    </citation>
    <scope>NUCLEOTIDE SEQUENCE [LARGE SCALE GENOMIC DNA]</scope>
    <source>
        <strain evidence="2">JGI_Cruoil_03_51_56</strain>
    </source>
</reference>
<name>A0A235BR68_UNCW3</name>
<evidence type="ECO:0000313" key="2">
    <source>
        <dbReference type="EMBL" id="OYD14828.1"/>
    </source>
</evidence>
<organism evidence="2 3">
    <name type="scientific">candidate division WOR-3 bacterium JGI_Cruoil_03_51_56</name>
    <dbReference type="NCBI Taxonomy" id="1973747"/>
    <lineage>
        <taxon>Bacteria</taxon>
        <taxon>Bacteria division WOR-3</taxon>
    </lineage>
</organism>
<proteinExistence type="predicted"/>
<keyword evidence="1" id="KW-0732">Signal</keyword>
<comment type="caution">
    <text evidence="2">The sequence shown here is derived from an EMBL/GenBank/DDBJ whole genome shotgun (WGS) entry which is preliminary data.</text>
</comment>
<dbReference type="Proteomes" id="UP000215559">
    <property type="component" value="Unassembled WGS sequence"/>
</dbReference>
<dbReference type="PANTHER" id="PTHR42754">
    <property type="entry name" value="ENDOGLUCANASE"/>
    <property type="match status" value="1"/>
</dbReference>
<evidence type="ECO:0008006" key="4">
    <source>
        <dbReference type="Google" id="ProtNLM"/>
    </source>
</evidence>
<evidence type="ECO:0000256" key="1">
    <source>
        <dbReference type="SAM" id="SignalP"/>
    </source>
</evidence>
<accession>A0A235BR68</accession>
<protein>
    <recommendedName>
        <fullName evidence="4">Bulb-type lectin domain-containing protein</fullName>
    </recommendedName>
</protein>
<feature type="non-terminal residue" evidence="2">
    <location>
        <position position="181"/>
    </location>
</feature>
<dbReference type="EMBL" id="NOZP01000135">
    <property type="protein sequence ID" value="OYD14828.1"/>
    <property type="molecule type" value="Genomic_DNA"/>
</dbReference>
<gene>
    <name evidence="2" type="ORF">CH330_07490</name>
</gene>
<feature type="chain" id="PRO_5012963605" description="Bulb-type lectin domain-containing protein" evidence="1">
    <location>
        <begin position="22"/>
        <end position="181"/>
    </location>
</feature>
<sequence length="181" mass="19248">MKRSIIGLWVAAAILAGPALAGNPPAIEWERAFGPDTSCGPVRQTLDGGYILAGIVRVLDGNGYTTRKPYLERLDSLGSTHWRRVYDSLPYGGNGAYGVRQANDGGYVFDTYGGDSVLTVVVVKTDSQGGVQWSYLDEAESPYWLTGGTCTTADGGVAVAGFCISDSIFLLKLDSAGNRVW</sequence>
<dbReference type="PANTHER" id="PTHR42754:SF1">
    <property type="entry name" value="LIPOPROTEIN"/>
    <property type="match status" value="1"/>
</dbReference>
<feature type="signal peptide" evidence="1">
    <location>
        <begin position="1"/>
        <end position="21"/>
    </location>
</feature>
<evidence type="ECO:0000313" key="3">
    <source>
        <dbReference type="Proteomes" id="UP000215559"/>
    </source>
</evidence>
<dbReference type="AlphaFoldDB" id="A0A235BR68"/>